<feature type="transmembrane region" description="Helical" evidence="1">
    <location>
        <begin position="15"/>
        <end position="39"/>
    </location>
</feature>
<dbReference type="EMBL" id="KB008093">
    <property type="protein sequence ID" value="ELR13356.1"/>
    <property type="molecule type" value="Genomic_DNA"/>
</dbReference>
<accession>L8GMA2</accession>
<keyword evidence="1" id="KW-1133">Transmembrane helix</keyword>
<keyword evidence="1" id="KW-0812">Transmembrane</keyword>
<dbReference type="OrthoDB" id="2121828at2759"/>
<reference evidence="2 3" key="1">
    <citation type="journal article" date="2013" name="Genome Biol.">
        <title>Genome of Acanthamoeba castellanii highlights extensive lateral gene transfer and early evolution of tyrosine kinase signaling.</title>
        <authorList>
            <person name="Clarke M."/>
            <person name="Lohan A.J."/>
            <person name="Liu B."/>
            <person name="Lagkouvardos I."/>
            <person name="Roy S."/>
            <person name="Zafar N."/>
            <person name="Bertelli C."/>
            <person name="Schilde C."/>
            <person name="Kianianmomeni A."/>
            <person name="Burglin T.R."/>
            <person name="Frech C."/>
            <person name="Turcotte B."/>
            <person name="Kopec K.O."/>
            <person name="Synnott J.M."/>
            <person name="Choo C."/>
            <person name="Paponov I."/>
            <person name="Finkler A."/>
            <person name="Soon Heng Tan C."/>
            <person name="Hutchins A.P."/>
            <person name="Weinmeier T."/>
            <person name="Rattei T."/>
            <person name="Chu J.S."/>
            <person name="Gimenez G."/>
            <person name="Irimia M."/>
            <person name="Rigden D.J."/>
            <person name="Fitzpatrick D.A."/>
            <person name="Lorenzo-Morales J."/>
            <person name="Bateman A."/>
            <person name="Chiu C.H."/>
            <person name="Tang P."/>
            <person name="Hegemann P."/>
            <person name="Fromm H."/>
            <person name="Raoult D."/>
            <person name="Greub G."/>
            <person name="Miranda-Saavedra D."/>
            <person name="Chen N."/>
            <person name="Nash P."/>
            <person name="Ginger M.L."/>
            <person name="Horn M."/>
            <person name="Schaap P."/>
            <person name="Caler L."/>
            <person name="Loftus B."/>
        </authorList>
    </citation>
    <scope>NUCLEOTIDE SEQUENCE [LARGE SCALE GENOMIC DNA]</scope>
    <source>
        <strain evidence="2 3">Neff</strain>
    </source>
</reference>
<name>L8GMA2_ACACF</name>
<keyword evidence="1" id="KW-0472">Membrane</keyword>
<dbReference type="KEGG" id="acan:ACA1_240330"/>
<dbReference type="Proteomes" id="UP000011083">
    <property type="component" value="Unassembled WGS sequence"/>
</dbReference>
<evidence type="ECO:0000313" key="2">
    <source>
        <dbReference type="EMBL" id="ELR13356.1"/>
    </source>
</evidence>
<keyword evidence="3" id="KW-1185">Reference proteome</keyword>
<dbReference type="SUPFAM" id="SSF49503">
    <property type="entry name" value="Cupredoxins"/>
    <property type="match status" value="2"/>
</dbReference>
<dbReference type="GeneID" id="14913948"/>
<dbReference type="Gene3D" id="2.60.40.420">
    <property type="entry name" value="Cupredoxins - blue copper proteins"/>
    <property type="match status" value="2"/>
</dbReference>
<protein>
    <submittedName>
        <fullName evidence="2">Ceruloplasmin (Ferroxidase), putative</fullName>
    </submittedName>
</protein>
<organism evidence="2 3">
    <name type="scientific">Acanthamoeba castellanii (strain ATCC 30010 / Neff)</name>
    <dbReference type="NCBI Taxonomy" id="1257118"/>
    <lineage>
        <taxon>Eukaryota</taxon>
        <taxon>Amoebozoa</taxon>
        <taxon>Discosea</taxon>
        <taxon>Longamoebia</taxon>
        <taxon>Centramoebida</taxon>
        <taxon>Acanthamoebidae</taxon>
        <taxon>Acanthamoeba</taxon>
    </lineage>
</organism>
<dbReference type="AlphaFoldDB" id="L8GMA2"/>
<dbReference type="InterPro" id="IPR008972">
    <property type="entry name" value="Cupredoxin"/>
</dbReference>
<evidence type="ECO:0000313" key="3">
    <source>
        <dbReference type="Proteomes" id="UP000011083"/>
    </source>
</evidence>
<dbReference type="RefSeq" id="XP_004335369.1">
    <property type="nucleotide sequence ID" value="XM_004335321.1"/>
</dbReference>
<sequence>MLAPLARDHTAQVRFVVLTALMVVFVLALLAVVITITNLDPKGKTTSRSGTVRTYYIAAEEVMWDYAPSGINQITGEPFDSVAQIYTASGPQRIGTVYKKAIYRFDTPKPIAPQHAHVGILGPIIYAESTDEIRVVFKNNASIPLSILAEGVTYITDIYMPTGNASVTSASSVLPGDQHTYVWRARSGPTSDSDPSSSIWSYYSQADPNNPFAGLVGAIVITFPGNLVQKVDAKTGITYNALNDMDQEIFALFATFDENLSNFEQFLGPDSGVDPSNAAFLESNRKYSINGYLWGNLPVNVSVTINAKTRWYLIALNGRSDTHRPFWPGRMGDLTFSEASSIFTLDAITLFPGEEKILDMRATATGRTVLMCQVAQNVRAGMNMAYTIVP</sequence>
<dbReference type="STRING" id="1257118.L8GMA2"/>
<evidence type="ECO:0000256" key="1">
    <source>
        <dbReference type="SAM" id="Phobius"/>
    </source>
</evidence>
<gene>
    <name evidence="2" type="ORF">ACA1_240330</name>
</gene>
<dbReference type="VEuPathDB" id="AmoebaDB:ACA1_240330"/>
<dbReference type="OMA" id="FHMHGNG"/>
<proteinExistence type="predicted"/>